<organism evidence="1">
    <name type="scientific">Candidatus Berkiella cookevillensis</name>
    <dbReference type="NCBI Taxonomy" id="437022"/>
    <lineage>
        <taxon>Bacteria</taxon>
        <taxon>Pseudomonadati</taxon>
        <taxon>Pseudomonadota</taxon>
        <taxon>Gammaproteobacteria</taxon>
        <taxon>Candidatus Berkiellales</taxon>
        <taxon>Candidatus Berkiellaceae</taxon>
        <taxon>Candidatus Berkiella</taxon>
    </lineage>
</organism>
<gene>
    <name evidence="2" type="ORF">CC99x_002110</name>
    <name evidence="1" type="ORF">CC99x_00710</name>
</gene>
<dbReference type="NCBIfam" id="TIGR03573">
    <property type="entry name" value="WbuX"/>
    <property type="match status" value="1"/>
</dbReference>
<dbReference type="AlphaFoldDB" id="A0A0Q9YGM5"/>
<name>A0A0Q9YGM5_9GAMM</name>
<reference evidence="2" key="2">
    <citation type="journal article" date="2016" name="Genome Announc.">
        <title>Draft Genome Sequences of Two Novel Amoeba-Resistant Intranuclear Bacteria, 'Candidatus Berkiella cookevillensis' and 'Candidatus Berkiella aquae'.</title>
        <authorList>
            <person name="Mehari Y.T."/>
            <person name="Arivett B.A."/>
            <person name="Farone A.L."/>
            <person name="Gunderson J.H."/>
            <person name="Farone M.B."/>
        </authorList>
    </citation>
    <scope>NUCLEOTIDE SEQUENCE</scope>
    <source>
        <strain evidence="2">CC99</strain>
    </source>
</reference>
<dbReference type="Proteomes" id="UP000051494">
    <property type="component" value="Unassembled WGS sequence"/>
</dbReference>
<proteinExistence type="predicted"/>
<evidence type="ECO:0000313" key="2">
    <source>
        <dbReference type="EMBL" id="MCS5707693.1"/>
    </source>
</evidence>
<dbReference type="SUPFAM" id="SSF52402">
    <property type="entry name" value="Adenine nucleotide alpha hydrolases-like"/>
    <property type="match status" value="1"/>
</dbReference>
<dbReference type="RefSeq" id="WP_057623706.1">
    <property type="nucleotide sequence ID" value="NZ_LKHV02000001.1"/>
</dbReference>
<dbReference type="PATRIC" id="fig|1590042.3.peg.727"/>
<dbReference type="EMBL" id="LKHV01000002">
    <property type="protein sequence ID" value="KRG19696.1"/>
    <property type="molecule type" value="Genomic_DNA"/>
</dbReference>
<reference evidence="2" key="3">
    <citation type="submission" date="2021-06" db="EMBL/GenBank/DDBJ databases">
        <title>Genomic Description and Analysis of Intracellular Bacteria, Candidatus Berkiella cookevillensis and Candidatus Berkiella aquae.</title>
        <authorList>
            <person name="Kidane D.T."/>
            <person name="Mehari Y.T."/>
            <person name="Rice F.C."/>
            <person name="Arivett B.A."/>
            <person name="Farone A.L."/>
            <person name="Berk S.G."/>
            <person name="Farone M.B."/>
        </authorList>
    </citation>
    <scope>NUCLEOTIDE SEQUENCE</scope>
    <source>
        <strain evidence="2">CC99</strain>
    </source>
</reference>
<keyword evidence="3" id="KW-1185">Reference proteome</keyword>
<comment type="caution">
    <text evidence="1">The sequence shown here is derived from an EMBL/GenBank/DDBJ whole genome shotgun (WGS) entry which is preliminary data.</text>
</comment>
<evidence type="ECO:0000313" key="1">
    <source>
        <dbReference type="EMBL" id="KRG19696.1"/>
    </source>
</evidence>
<dbReference type="InterPro" id="IPR020022">
    <property type="entry name" value="N-acetyl_sugar_amidoTrfase"/>
</dbReference>
<dbReference type="OrthoDB" id="9765475at2"/>
<accession>A0A0Q9YGM5</accession>
<dbReference type="STRING" id="437022.CC99x_00710"/>
<protein>
    <submittedName>
        <fullName evidence="2">N-acetyl sugar amidotransferase</fullName>
    </submittedName>
</protein>
<dbReference type="EMBL" id="LKHV02000001">
    <property type="protein sequence ID" value="MCS5707693.1"/>
    <property type="molecule type" value="Genomic_DNA"/>
</dbReference>
<evidence type="ECO:0000313" key="3">
    <source>
        <dbReference type="Proteomes" id="UP000051494"/>
    </source>
</evidence>
<sequence length="423" mass="49031">MQAFEKENKITYCTRCLYPSNHPLHLAFNAKGVCTGCLVHDEKDNYDWHYGLAQLKEITSSYQKENDYDCIIPVSGGRDAYFIVHFVKYVLGLKPLLVSYNRHYNTGLGVRNLECLRTRLGCDIVMSTISPSKLKCITQNTLKLLGSIHWAYLAGSTVFPVQTAVKRKIPLIIWGAHQGIDQVGMFFHKDQVEMTRRYRREHDLMGFEAEDLVNKTPDLTEESLSSFFYPADTDLMRVGVRGIYLNNFIYWDTKKQHEAMIKMYGYKAHTLNRTFDSYNDIDCQYYTDVHDYIKYLKFGFSKVTDHACREIRLGRLTRDEALKLEGYFQNKPVQHLKKLTDWLEISTQEFDKYIQAFVAKKGVDKVTCLAKLNIAPQGEINYILDKLNFLSNENPEIHRLSQSEQLLLRGWASQADSVEPHHG</sequence>
<reference evidence="1" key="1">
    <citation type="submission" date="2015-09" db="EMBL/GenBank/DDBJ databases">
        <title>Draft Genome Sequences of Two Novel Amoeba-resistant Intranuclear Bacteria, Candidatus Berkiella cookevillensis and Candidatus Berkiella aquae.</title>
        <authorList>
            <person name="Mehari Y.T."/>
            <person name="Arivett B.A."/>
            <person name="Farone A.L."/>
            <person name="Gunderson J.H."/>
            <person name="Farone M.B."/>
        </authorList>
    </citation>
    <scope>NUCLEOTIDE SEQUENCE [LARGE SCALE GENOMIC DNA]</scope>
    <source>
        <strain evidence="1">CC99</strain>
    </source>
</reference>